<gene>
    <name evidence="1" type="ORF">H0235_005847</name>
</gene>
<dbReference type="AlphaFoldDB" id="A0A834UBZ5"/>
<dbReference type="EMBL" id="JACSDY010000004">
    <property type="protein sequence ID" value="KAF7429449.1"/>
    <property type="molecule type" value="Genomic_DNA"/>
</dbReference>
<keyword evidence="2" id="KW-1185">Reference proteome</keyword>
<name>A0A834UBZ5_VESPE</name>
<protein>
    <submittedName>
        <fullName evidence="1">Uncharacterized protein</fullName>
    </submittedName>
</protein>
<proteinExistence type="predicted"/>
<accession>A0A834UBZ5</accession>
<comment type="caution">
    <text evidence="1">The sequence shown here is derived from an EMBL/GenBank/DDBJ whole genome shotgun (WGS) entry which is preliminary data.</text>
</comment>
<dbReference type="Proteomes" id="UP000600918">
    <property type="component" value="Unassembled WGS sequence"/>
</dbReference>
<evidence type="ECO:0000313" key="2">
    <source>
        <dbReference type="Proteomes" id="UP000600918"/>
    </source>
</evidence>
<reference evidence="1" key="1">
    <citation type="journal article" date="2020" name="G3 (Bethesda)">
        <title>High-Quality Assemblies for Three Invasive Social Wasps from the &lt;i&gt;Vespula&lt;/i&gt; Genus.</title>
        <authorList>
            <person name="Harrop T.W.R."/>
            <person name="Guhlin J."/>
            <person name="McLaughlin G.M."/>
            <person name="Permina E."/>
            <person name="Stockwell P."/>
            <person name="Gilligan J."/>
            <person name="Le Lec M.F."/>
            <person name="Gruber M.A.M."/>
            <person name="Quinn O."/>
            <person name="Lovegrove M."/>
            <person name="Duncan E.J."/>
            <person name="Remnant E.J."/>
            <person name="Van Eeckhoven J."/>
            <person name="Graham B."/>
            <person name="Knapp R.A."/>
            <person name="Langford K.W."/>
            <person name="Kronenberg Z."/>
            <person name="Press M.O."/>
            <person name="Eacker S.M."/>
            <person name="Wilson-Rankin E.E."/>
            <person name="Purcell J."/>
            <person name="Lester P.J."/>
            <person name="Dearden P.K."/>
        </authorList>
    </citation>
    <scope>NUCLEOTIDE SEQUENCE</scope>
    <source>
        <strain evidence="1">Volc-1</strain>
    </source>
</reference>
<evidence type="ECO:0000313" key="1">
    <source>
        <dbReference type="EMBL" id="KAF7429449.1"/>
    </source>
</evidence>
<organism evidence="1 2">
    <name type="scientific">Vespula pensylvanica</name>
    <name type="common">Western yellow jacket</name>
    <name type="synonym">Wasp</name>
    <dbReference type="NCBI Taxonomy" id="30213"/>
    <lineage>
        <taxon>Eukaryota</taxon>
        <taxon>Metazoa</taxon>
        <taxon>Ecdysozoa</taxon>
        <taxon>Arthropoda</taxon>
        <taxon>Hexapoda</taxon>
        <taxon>Insecta</taxon>
        <taxon>Pterygota</taxon>
        <taxon>Neoptera</taxon>
        <taxon>Endopterygota</taxon>
        <taxon>Hymenoptera</taxon>
        <taxon>Apocrita</taxon>
        <taxon>Aculeata</taxon>
        <taxon>Vespoidea</taxon>
        <taxon>Vespidae</taxon>
        <taxon>Vespinae</taxon>
        <taxon>Vespula</taxon>
    </lineage>
</organism>
<sequence length="106" mass="12154">MRNNDKSNSSQLHLALGPVNKSLSFVVKLYLEWAVLGLCDIYKIKPLIDFDFYRFSRALYSDEYTSQSSQIKLRSEDTRLPETTTKPGLSPNFTNISSVVLWTSTR</sequence>